<proteinExistence type="predicted"/>
<dbReference type="Proteomes" id="UP000326779">
    <property type="component" value="Chromosome"/>
</dbReference>
<dbReference type="AlphaFoldDB" id="A0A5P8M3D4"/>
<evidence type="ECO:0000313" key="1">
    <source>
        <dbReference type="EMBL" id="QFR22989.1"/>
    </source>
</evidence>
<protein>
    <submittedName>
        <fullName evidence="1">Uncharacterized protein</fullName>
    </submittedName>
</protein>
<dbReference type="RefSeq" id="WP_152260456.1">
    <property type="nucleotide sequence ID" value="NZ_CP045143.1"/>
</dbReference>
<gene>
    <name evidence="1" type="ORF">D1010_05775</name>
</gene>
<dbReference type="EMBL" id="CP045143">
    <property type="protein sequence ID" value="QFR22989.1"/>
    <property type="molecule type" value="Genomic_DNA"/>
</dbReference>
<accession>A0A5P8M3D4</accession>
<sequence>MNEKLNANEICRLMLQLTGEPTWHGETNADNEAAEQIRLLGEVAWQALWTLSKAQDSIRSAPEGNASAAKMGKALDAVKDQLEEIL</sequence>
<reference evidence="1 2" key="1">
    <citation type="submission" date="2019-10" db="EMBL/GenBank/DDBJ databases">
        <title>The completed genome of Lactobacillus harbinensis M1.</title>
        <authorList>
            <person name="Zheng Y."/>
        </authorList>
    </citation>
    <scope>NUCLEOTIDE SEQUENCE [LARGE SCALE GENOMIC DNA]</scope>
    <source>
        <strain evidence="1 2">M1</strain>
    </source>
</reference>
<organism evidence="1 2">
    <name type="scientific">Schleiferilactobacillus harbinensis</name>
    <dbReference type="NCBI Taxonomy" id="304207"/>
    <lineage>
        <taxon>Bacteria</taxon>
        <taxon>Bacillati</taxon>
        <taxon>Bacillota</taxon>
        <taxon>Bacilli</taxon>
        <taxon>Lactobacillales</taxon>
        <taxon>Lactobacillaceae</taxon>
        <taxon>Schleiferilactobacillus</taxon>
    </lineage>
</organism>
<name>A0A5P8M3D4_9LACO</name>
<dbReference type="KEGG" id="lhb:D1010_05775"/>
<evidence type="ECO:0000313" key="2">
    <source>
        <dbReference type="Proteomes" id="UP000326779"/>
    </source>
</evidence>